<dbReference type="Pfam" id="PF02668">
    <property type="entry name" value="TauD"/>
    <property type="match status" value="1"/>
</dbReference>
<comment type="cofactor">
    <cofactor evidence="1">
        <name>Fe(2+)</name>
        <dbReference type="ChEBI" id="CHEBI:29033"/>
    </cofactor>
</comment>
<dbReference type="PATRIC" id="fig|29423.5.peg.751"/>
<evidence type="ECO:0000313" key="5">
    <source>
        <dbReference type="EMBL" id="KTD42528.1"/>
    </source>
</evidence>
<dbReference type="Gene3D" id="3.60.130.10">
    <property type="entry name" value="Clavaminate synthase-like"/>
    <property type="match status" value="1"/>
</dbReference>
<dbReference type="EMBL" id="LNYP01000009">
    <property type="protein sequence ID" value="KTD42528.1"/>
    <property type="molecule type" value="Genomic_DNA"/>
</dbReference>
<dbReference type="AlphaFoldDB" id="A0A0W0XD74"/>
<feature type="domain" description="TauD/TfdA-like" evidence="4">
    <location>
        <begin position="33"/>
        <end position="340"/>
    </location>
</feature>
<dbReference type="GO" id="GO:0016706">
    <property type="term" value="F:2-oxoglutarate-dependent dioxygenase activity"/>
    <property type="evidence" value="ECO:0007669"/>
    <property type="project" value="UniProtKB-ARBA"/>
</dbReference>
<proteinExistence type="predicted"/>
<keyword evidence="3" id="KW-0045">Antibiotic biosynthesis</keyword>
<sequence length="348" mass="40129">MADLHFSYINEQKLPLLLQAQNETQAHSHYLVQFLKKENTAFKEHLLKYGAVLLRGFRVDSIEKFLEIINACDLGSHNEYGICTIPRHKLAEGVYVFAEPFPGDIPVHNEKSYEHDFPTHMYFNCMHAAKTGGHTPLVDGHKLWLSLPEDIQYKLQSKGILYKRYYYGNSIRHKFIRTLDKSLFCKTWMNAFQTNDKNEIERTLKKMGHQFKWTKKGDGLVTQITLPAVRNHPVTGKVVWFNQSNHSNGFLYHRDFIINSNIKNPFARFILMHMNILPYVAFYGDGQMISKLETDIINDAIARNTVSTAWQEGDVMVVDNYSCLHGKTAHTGSRTILVGLTKDQPHVN</sequence>
<evidence type="ECO:0000256" key="1">
    <source>
        <dbReference type="ARBA" id="ARBA00001954"/>
    </source>
</evidence>
<accession>A0A0W0XD74</accession>
<dbReference type="PANTHER" id="PTHR10696">
    <property type="entry name" value="GAMMA-BUTYROBETAINE HYDROXYLASE-RELATED"/>
    <property type="match status" value="1"/>
</dbReference>
<comment type="caution">
    <text evidence="5">The sequence shown here is derived from an EMBL/GenBank/DDBJ whole genome shotgun (WGS) entry which is preliminary data.</text>
</comment>
<dbReference type="GO" id="GO:0017000">
    <property type="term" value="P:antibiotic biosynthetic process"/>
    <property type="evidence" value="ECO:0007669"/>
    <property type="project" value="UniProtKB-KW"/>
</dbReference>
<evidence type="ECO:0000256" key="3">
    <source>
        <dbReference type="ARBA" id="ARBA00023194"/>
    </source>
</evidence>
<reference evidence="5 6" key="1">
    <citation type="submission" date="2015-11" db="EMBL/GenBank/DDBJ databases">
        <title>Genomic analysis of 38 Legionella species identifies large and diverse effector repertoires.</title>
        <authorList>
            <person name="Burstein D."/>
            <person name="Amaro F."/>
            <person name="Zusman T."/>
            <person name="Lifshitz Z."/>
            <person name="Cohen O."/>
            <person name="Gilbert J.A."/>
            <person name="Pupko T."/>
            <person name="Shuman H.A."/>
            <person name="Segal G."/>
        </authorList>
    </citation>
    <scope>NUCLEOTIDE SEQUENCE [LARGE SCALE GENOMIC DNA]</scope>
    <source>
        <strain evidence="5 6">Oak Ridge-10</strain>
    </source>
</reference>
<keyword evidence="5" id="KW-0223">Dioxygenase</keyword>
<evidence type="ECO:0000313" key="6">
    <source>
        <dbReference type="Proteomes" id="UP000054858"/>
    </source>
</evidence>
<gene>
    <name evidence="5" type="ORF">Loak_0722</name>
</gene>
<keyword evidence="2" id="KW-0560">Oxidoreductase</keyword>
<dbReference type="RefSeq" id="WP_025386476.1">
    <property type="nucleotide sequence ID" value="NZ_LCUA01000030.1"/>
</dbReference>
<evidence type="ECO:0000256" key="2">
    <source>
        <dbReference type="ARBA" id="ARBA00023002"/>
    </source>
</evidence>
<dbReference type="Proteomes" id="UP000054858">
    <property type="component" value="Unassembled WGS sequence"/>
</dbReference>
<dbReference type="PANTHER" id="PTHR10696:SF56">
    <property type="entry name" value="TAUD_TFDA-LIKE DOMAIN-CONTAINING PROTEIN"/>
    <property type="match status" value="1"/>
</dbReference>
<protein>
    <submittedName>
        <fullName evidence="5">Taurine catabolism dioxygenase TauD, TfdA family</fullName>
    </submittedName>
</protein>
<dbReference type="InterPro" id="IPR050411">
    <property type="entry name" value="AlphaKG_dependent_hydroxylases"/>
</dbReference>
<name>A0A0W0XD74_9GAMM</name>
<dbReference type="InterPro" id="IPR003819">
    <property type="entry name" value="TauD/TfdA-like"/>
</dbReference>
<evidence type="ECO:0000259" key="4">
    <source>
        <dbReference type="Pfam" id="PF02668"/>
    </source>
</evidence>
<dbReference type="InterPro" id="IPR042098">
    <property type="entry name" value="TauD-like_sf"/>
</dbReference>
<organism evidence="5 6">
    <name type="scientific">Legionella oakridgensis</name>
    <dbReference type="NCBI Taxonomy" id="29423"/>
    <lineage>
        <taxon>Bacteria</taxon>
        <taxon>Pseudomonadati</taxon>
        <taxon>Pseudomonadota</taxon>
        <taxon>Gammaproteobacteria</taxon>
        <taxon>Legionellales</taxon>
        <taxon>Legionellaceae</taxon>
        <taxon>Legionella</taxon>
    </lineage>
</organism>
<dbReference type="SUPFAM" id="SSF51197">
    <property type="entry name" value="Clavaminate synthase-like"/>
    <property type="match status" value="1"/>
</dbReference>